<dbReference type="PIRSF" id="PIRSF006755">
    <property type="entry name" value="DTB_synth"/>
    <property type="match status" value="1"/>
</dbReference>
<feature type="binding site" evidence="1">
    <location>
        <position position="15"/>
    </location>
    <ligand>
        <name>Mg(2+)</name>
        <dbReference type="ChEBI" id="CHEBI:18420"/>
    </ligand>
</feature>
<organism evidence="2 3">
    <name type="scientific">Corynebacterium striatum</name>
    <dbReference type="NCBI Taxonomy" id="43770"/>
    <lineage>
        <taxon>Bacteria</taxon>
        <taxon>Bacillati</taxon>
        <taxon>Actinomycetota</taxon>
        <taxon>Actinomycetes</taxon>
        <taxon>Mycobacteriales</taxon>
        <taxon>Corynebacteriaceae</taxon>
        <taxon>Corynebacterium</taxon>
    </lineage>
</organism>
<dbReference type="UniPathway" id="UPA00078">
    <property type="reaction ID" value="UER00161"/>
</dbReference>
<feature type="active site" evidence="1">
    <location>
        <position position="36"/>
    </location>
</feature>
<dbReference type="RefSeq" id="WP_086890414.1">
    <property type="nucleotide sequence ID" value="NZ_CP021252.1"/>
</dbReference>
<feature type="binding site" evidence="1">
    <location>
        <position position="45"/>
    </location>
    <ligand>
        <name>ATP</name>
        <dbReference type="ChEBI" id="CHEBI:30616"/>
    </ligand>
</feature>
<dbReference type="Pfam" id="PF13500">
    <property type="entry name" value="AAA_26"/>
    <property type="match status" value="1"/>
</dbReference>
<keyword evidence="1" id="KW-0093">Biotin biosynthesis</keyword>
<feature type="binding site" evidence="1">
    <location>
        <position position="40"/>
    </location>
    <ligand>
        <name>substrate</name>
    </ligand>
</feature>
<evidence type="ECO:0000313" key="3">
    <source>
        <dbReference type="Proteomes" id="UP000250197"/>
    </source>
</evidence>
<dbReference type="SUPFAM" id="SSF52540">
    <property type="entry name" value="P-loop containing nucleoside triphosphate hydrolases"/>
    <property type="match status" value="1"/>
</dbReference>
<dbReference type="GO" id="GO:0005524">
    <property type="term" value="F:ATP binding"/>
    <property type="evidence" value="ECO:0007669"/>
    <property type="project" value="UniProtKB-UniRule"/>
</dbReference>
<keyword evidence="1" id="KW-0460">Magnesium</keyword>
<comment type="catalytic activity">
    <reaction evidence="1">
        <text>(7R,8S)-7,8-diammoniononanoate + CO2 + ATP = (4R,5S)-dethiobiotin + ADP + phosphate + 3 H(+)</text>
        <dbReference type="Rhea" id="RHEA:15805"/>
        <dbReference type="ChEBI" id="CHEBI:15378"/>
        <dbReference type="ChEBI" id="CHEBI:16526"/>
        <dbReference type="ChEBI" id="CHEBI:30616"/>
        <dbReference type="ChEBI" id="CHEBI:43474"/>
        <dbReference type="ChEBI" id="CHEBI:149469"/>
        <dbReference type="ChEBI" id="CHEBI:149473"/>
        <dbReference type="ChEBI" id="CHEBI:456216"/>
        <dbReference type="EC" id="6.3.3.3"/>
    </reaction>
</comment>
<dbReference type="GO" id="GO:0005829">
    <property type="term" value="C:cytosol"/>
    <property type="evidence" value="ECO:0007669"/>
    <property type="project" value="TreeGrafter"/>
</dbReference>
<evidence type="ECO:0000313" key="2">
    <source>
        <dbReference type="EMBL" id="ART20187.1"/>
    </source>
</evidence>
<keyword evidence="1" id="KW-0067">ATP-binding</keyword>
<protein>
    <recommendedName>
        <fullName evidence="1">ATP-dependent dethiobiotin synthetase BioD</fullName>
        <ecNumber evidence="1">6.3.3.3</ecNumber>
    </recommendedName>
    <alternativeName>
        <fullName evidence="1">DTB synthetase</fullName>
        <shortName evidence="1">DTBS</shortName>
    </alternativeName>
    <alternativeName>
        <fullName evidence="1">Dethiobiotin synthase</fullName>
    </alternativeName>
</protein>
<feature type="binding site" evidence="1">
    <location>
        <begin position="11"/>
        <end position="16"/>
    </location>
    <ligand>
        <name>ATP</name>
        <dbReference type="ChEBI" id="CHEBI:30616"/>
    </ligand>
</feature>
<comment type="subcellular location">
    <subcellularLocation>
        <location evidence="1">Cytoplasm</location>
    </subcellularLocation>
</comment>
<comment type="caution">
    <text evidence="1">Lacks conserved residue(s) required for the propagation of feature annotation.</text>
</comment>
<dbReference type="NCBIfam" id="TIGR00347">
    <property type="entry name" value="bioD"/>
    <property type="match status" value="1"/>
</dbReference>
<dbReference type="InterPro" id="IPR027417">
    <property type="entry name" value="P-loop_NTPase"/>
</dbReference>
<name>A0A2Z2J1D6_CORST</name>
<feature type="binding site" evidence="1">
    <location>
        <position position="101"/>
    </location>
    <ligand>
        <name>Mg(2+)</name>
        <dbReference type="ChEBI" id="CHEBI:18420"/>
    </ligand>
</feature>
<reference evidence="2 3" key="1">
    <citation type="submission" date="2017-05" db="EMBL/GenBank/DDBJ databases">
        <title>Complete genome sequence of Corynebacterium striatum KC-Na-1 isolated from Neophocaena asiaeorientalis in Korea.</title>
        <authorList>
            <person name="Kim J.H."/>
            <person name="Lee K."/>
        </authorList>
    </citation>
    <scope>NUCLEOTIDE SEQUENCE [LARGE SCALE GENOMIC DNA]</scope>
    <source>
        <strain evidence="2 3">KC-Na-01</strain>
    </source>
</reference>
<keyword evidence="1" id="KW-0547">Nucleotide-binding</keyword>
<dbReference type="EC" id="6.3.3.3" evidence="1"/>
<feature type="binding site" evidence="1">
    <location>
        <begin position="191"/>
        <end position="193"/>
    </location>
    <ligand>
        <name>ATP</name>
        <dbReference type="ChEBI" id="CHEBI:30616"/>
    </ligand>
</feature>
<dbReference type="PANTHER" id="PTHR43210:SF5">
    <property type="entry name" value="DETHIOBIOTIN SYNTHETASE"/>
    <property type="match status" value="1"/>
</dbReference>
<dbReference type="CDD" id="cd03109">
    <property type="entry name" value="DTBS"/>
    <property type="match status" value="1"/>
</dbReference>
<dbReference type="HAMAP" id="MF_00336">
    <property type="entry name" value="BioD"/>
    <property type="match status" value="1"/>
</dbReference>
<dbReference type="InterPro" id="IPR004472">
    <property type="entry name" value="DTB_synth_BioD"/>
</dbReference>
<feature type="binding site" evidence="1">
    <location>
        <begin position="101"/>
        <end position="104"/>
    </location>
    <ligand>
        <name>ATP</name>
        <dbReference type="ChEBI" id="CHEBI:30616"/>
    </ligand>
</feature>
<dbReference type="Proteomes" id="UP000250197">
    <property type="component" value="Chromosome"/>
</dbReference>
<comment type="similarity">
    <text evidence="1">Belongs to the dethiobiotin synthetase family.</text>
</comment>
<gene>
    <name evidence="1" type="primary">bioD</name>
    <name evidence="2" type="ORF">CBE89_00690</name>
</gene>
<dbReference type="GO" id="GO:0009102">
    <property type="term" value="P:biotin biosynthetic process"/>
    <property type="evidence" value="ECO:0007669"/>
    <property type="project" value="UniProtKB-UniRule"/>
</dbReference>
<comment type="function">
    <text evidence="1">Catalyzes a mechanistically unusual reaction, the ATP-dependent insertion of CO2 between the N7 and N8 nitrogen atoms of 7,8-diaminopelargonic acid (DAPA, also called 7,8-diammoniononanoate) to form a ureido ring.</text>
</comment>
<evidence type="ECO:0000256" key="1">
    <source>
        <dbReference type="HAMAP-Rule" id="MF_00336"/>
    </source>
</evidence>
<proteinExistence type="inferred from homology"/>
<dbReference type="PANTHER" id="PTHR43210">
    <property type="entry name" value="DETHIOBIOTIN SYNTHETASE"/>
    <property type="match status" value="1"/>
</dbReference>
<comment type="pathway">
    <text evidence="1">Cofactor biosynthesis; biotin biosynthesis; biotin from 7,8-diaminononanoate: step 1/2.</text>
</comment>
<feature type="binding site" evidence="1">
    <location>
        <begin position="161"/>
        <end position="162"/>
    </location>
    <ligand>
        <name>ATP</name>
        <dbReference type="ChEBI" id="CHEBI:30616"/>
    </ligand>
</feature>
<feature type="binding site" evidence="1">
    <location>
        <position position="45"/>
    </location>
    <ligand>
        <name>Mg(2+)</name>
        <dbReference type="ChEBI" id="CHEBI:18420"/>
    </ligand>
</feature>
<dbReference type="Gene3D" id="3.40.50.300">
    <property type="entry name" value="P-loop containing nucleotide triphosphate hydrolases"/>
    <property type="match status" value="1"/>
</dbReference>
<accession>A0A2Z2J1D6</accession>
<keyword evidence="1" id="KW-0479">Metal-binding</keyword>
<comment type="cofactor">
    <cofactor evidence="1">
        <name>Mg(2+)</name>
        <dbReference type="ChEBI" id="CHEBI:18420"/>
    </cofactor>
</comment>
<dbReference type="GO" id="GO:0000287">
    <property type="term" value="F:magnesium ion binding"/>
    <property type="evidence" value="ECO:0007669"/>
    <property type="project" value="UniProtKB-UniRule"/>
</dbReference>
<dbReference type="KEGG" id="cstr:CBE89_00690"/>
<comment type="subunit">
    <text evidence="1">Homodimer.</text>
</comment>
<dbReference type="EMBL" id="CP021252">
    <property type="protein sequence ID" value="ART20187.1"/>
    <property type="molecule type" value="Genomic_DNA"/>
</dbReference>
<dbReference type="GO" id="GO:0004141">
    <property type="term" value="F:dethiobiotin synthase activity"/>
    <property type="evidence" value="ECO:0007669"/>
    <property type="project" value="UniProtKB-UniRule"/>
</dbReference>
<sequence length="215" mass="22422">MIYCITGTNTDVGKTIATAALAAQYQAAGKQVVVAKPLQTGDTSDCATVTRLTGVESRQFKHYPEPLAPNLSARRAGLAQAEKEEVLAWIRSIDADVVLVEGAGGLLVRLADSFTLADVARDLGAELFIVTSLMLGSLNAAELTVEAARARGIHIKGLVGGMLPQEPDLATRLNIAELPKVTGVPLLGCIPTGAGSLSKEEFCAQAAQWDLLGGI</sequence>
<keyword evidence="1" id="KW-0963">Cytoplasm</keyword>
<dbReference type="AlphaFoldDB" id="A0A2Z2J1D6"/>
<keyword evidence="1" id="KW-0436">Ligase</keyword>